<dbReference type="InterPro" id="IPR036259">
    <property type="entry name" value="MFS_trans_sf"/>
</dbReference>
<comment type="similarity">
    <text evidence="2">Belongs to the major facilitator superfamily.</text>
</comment>
<dbReference type="InterPro" id="IPR051788">
    <property type="entry name" value="MFS_Transporter"/>
</dbReference>
<feature type="transmembrane region" description="Helical" evidence="8">
    <location>
        <begin position="151"/>
        <end position="169"/>
    </location>
</feature>
<dbReference type="Pfam" id="PF07690">
    <property type="entry name" value="MFS_1"/>
    <property type="match status" value="1"/>
</dbReference>
<evidence type="ECO:0000256" key="5">
    <source>
        <dbReference type="ARBA" id="ARBA00022989"/>
    </source>
</evidence>
<keyword evidence="11" id="KW-1185">Reference proteome</keyword>
<reference evidence="10 11" key="1">
    <citation type="submission" date="2024-03" db="EMBL/GenBank/DDBJ databases">
        <title>Novel Streptomyces species of biotechnological and ecological value are a feature of Machair soil.</title>
        <authorList>
            <person name="Prole J.R."/>
            <person name="Goodfellow M."/>
            <person name="Allenby N."/>
            <person name="Ward A.C."/>
        </authorList>
    </citation>
    <scope>NUCLEOTIDE SEQUENCE [LARGE SCALE GENOMIC DNA]</scope>
    <source>
        <strain evidence="10 11">MS1.HAVA.3</strain>
    </source>
</reference>
<protein>
    <submittedName>
        <fullName evidence="10">MFS transporter</fullName>
    </submittedName>
</protein>
<dbReference type="InterPro" id="IPR001958">
    <property type="entry name" value="Tet-R_TetA/multi-R_MdtG-like"/>
</dbReference>
<evidence type="ECO:0000256" key="4">
    <source>
        <dbReference type="ARBA" id="ARBA00022692"/>
    </source>
</evidence>
<keyword evidence="4 8" id="KW-0812">Transmembrane</keyword>
<feature type="transmembrane region" description="Helical" evidence="8">
    <location>
        <begin position="87"/>
        <end position="106"/>
    </location>
</feature>
<evidence type="ECO:0000313" key="10">
    <source>
        <dbReference type="EMBL" id="MEJ8646027.1"/>
    </source>
</evidence>
<feature type="transmembrane region" description="Helical" evidence="8">
    <location>
        <begin position="52"/>
        <end position="75"/>
    </location>
</feature>
<accession>A0ABU8UDR5</accession>
<feature type="transmembrane region" description="Helical" evidence="8">
    <location>
        <begin position="332"/>
        <end position="353"/>
    </location>
</feature>
<dbReference type="InterPro" id="IPR020846">
    <property type="entry name" value="MFS_dom"/>
</dbReference>
<dbReference type="EMBL" id="JBBKAM010000004">
    <property type="protein sequence ID" value="MEJ8646027.1"/>
    <property type="molecule type" value="Genomic_DNA"/>
</dbReference>
<feature type="domain" description="Major facilitator superfamily (MFS) profile" evidence="9">
    <location>
        <begin position="22"/>
        <end position="389"/>
    </location>
</feature>
<evidence type="ECO:0000256" key="3">
    <source>
        <dbReference type="ARBA" id="ARBA00022448"/>
    </source>
</evidence>
<name>A0ABU8UDR5_9ACTN</name>
<evidence type="ECO:0000256" key="7">
    <source>
        <dbReference type="SAM" id="MobiDB-lite"/>
    </source>
</evidence>
<feature type="transmembrane region" description="Helical" evidence="8">
    <location>
        <begin position="282"/>
        <end position="299"/>
    </location>
</feature>
<comment type="caution">
    <text evidence="10">The sequence shown here is derived from an EMBL/GenBank/DDBJ whole genome shotgun (WGS) entry which is preliminary data.</text>
</comment>
<feature type="transmembrane region" description="Helical" evidence="8">
    <location>
        <begin position="175"/>
        <end position="195"/>
    </location>
</feature>
<feature type="region of interest" description="Disordered" evidence="7">
    <location>
        <begin position="395"/>
        <end position="424"/>
    </location>
</feature>
<feature type="transmembrane region" description="Helical" evidence="8">
    <location>
        <begin position="216"/>
        <end position="237"/>
    </location>
</feature>
<dbReference type="PANTHER" id="PTHR23514">
    <property type="entry name" value="BYPASS OF STOP CODON PROTEIN 6"/>
    <property type="match status" value="1"/>
</dbReference>
<feature type="transmembrane region" description="Helical" evidence="8">
    <location>
        <begin position="305"/>
        <end position="325"/>
    </location>
</feature>
<evidence type="ECO:0000259" key="9">
    <source>
        <dbReference type="PROSITE" id="PS50850"/>
    </source>
</evidence>
<dbReference type="PRINTS" id="PR01035">
    <property type="entry name" value="TCRTETA"/>
</dbReference>
<dbReference type="Gene3D" id="1.20.1250.20">
    <property type="entry name" value="MFS general substrate transporter like domains"/>
    <property type="match status" value="2"/>
</dbReference>
<sequence>MSATTSEADLPDASRPLLTTVAIIASCVAFVVIGALQALYGPAIPALREEFGISPAVAGLSLSAHFVGALLGVLIYHVLRGRLSNRLLLGGSYVLMAAGAVVFAFSPHWIPALGGTFVIGLGFGGIDYGLNQLFSIGFGHRSTAMLNLLNGHFGVGAIAGPALIGWLGAEHYPEIFIGIGAVCLVLLFTLGGVAAREPEPVTGEGAKAGGARALPVIAAFIGVYVLHVAIETGVGGWEPTHLEAVGYGAATAASATSAYWAAMTIGRFVVVPLSLRWSAPSILTVCCAGMAGFLLLATVPALAPYAYFGVGLMIAPIFPTCLPWLNRAVPSVAAAGAYVIAASMIGGVAFPPLLGGVIDTMDITMVPLVLFVLAAACAVLSLWLRAKAPDPGIVPGPRGVGVQPDSVTAGGTDETHGTHKTHGT</sequence>
<evidence type="ECO:0000256" key="2">
    <source>
        <dbReference type="ARBA" id="ARBA00008335"/>
    </source>
</evidence>
<organism evidence="10 11">
    <name type="scientific">Streptomyces caledonius</name>
    <dbReference type="NCBI Taxonomy" id="3134107"/>
    <lineage>
        <taxon>Bacteria</taxon>
        <taxon>Bacillati</taxon>
        <taxon>Actinomycetota</taxon>
        <taxon>Actinomycetes</taxon>
        <taxon>Kitasatosporales</taxon>
        <taxon>Streptomycetaceae</taxon>
        <taxon>Streptomyces</taxon>
    </lineage>
</organism>
<feature type="transmembrane region" description="Helical" evidence="8">
    <location>
        <begin position="257"/>
        <end position="275"/>
    </location>
</feature>
<feature type="compositionally biased region" description="Low complexity" evidence="7">
    <location>
        <begin position="395"/>
        <end position="404"/>
    </location>
</feature>
<evidence type="ECO:0000256" key="1">
    <source>
        <dbReference type="ARBA" id="ARBA00004651"/>
    </source>
</evidence>
<evidence type="ECO:0000313" key="11">
    <source>
        <dbReference type="Proteomes" id="UP001382904"/>
    </source>
</evidence>
<proteinExistence type="inferred from homology"/>
<evidence type="ECO:0000256" key="6">
    <source>
        <dbReference type="ARBA" id="ARBA00023136"/>
    </source>
</evidence>
<gene>
    <name evidence="10" type="ORF">WKI68_41990</name>
</gene>
<dbReference type="SUPFAM" id="SSF103473">
    <property type="entry name" value="MFS general substrate transporter"/>
    <property type="match status" value="1"/>
</dbReference>
<keyword evidence="5 8" id="KW-1133">Transmembrane helix</keyword>
<dbReference type="InterPro" id="IPR011701">
    <property type="entry name" value="MFS"/>
</dbReference>
<evidence type="ECO:0000256" key="8">
    <source>
        <dbReference type="SAM" id="Phobius"/>
    </source>
</evidence>
<feature type="transmembrane region" description="Helical" evidence="8">
    <location>
        <begin position="365"/>
        <end position="384"/>
    </location>
</feature>
<dbReference type="PANTHER" id="PTHR23514:SF3">
    <property type="entry name" value="BYPASS OF STOP CODON PROTEIN 6"/>
    <property type="match status" value="1"/>
</dbReference>
<feature type="transmembrane region" description="Helical" evidence="8">
    <location>
        <begin position="112"/>
        <end position="130"/>
    </location>
</feature>
<dbReference type="PROSITE" id="PS50850">
    <property type="entry name" value="MFS"/>
    <property type="match status" value="1"/>
</dbReference>
<dbReference type="Proteomes" id="UP001382904">
    <property type="component" value="Unassembled WGS sequence"/>
</dbReference>
<keyword evidence="6 8" id="KW-0472">Membrane</keyword>
<comment type="subcellular location">
    <subcellularLocation>
        <location evidence="1">Cell membrane</location>
        <topology evidence="1">Multi-pass membrane protein</topology>
    </subcellularLocation>
</comment>
<feature type="transmembrane region" description="Helical" evidence="8">
    <location>
        <begin position="21"/>
        <end position="40"/>
    </location>
</feature>
<keyword evidence="3" id="KW-0813">Transport</keyword>